<reference evidence="2 3" key="1">
    <citation type="submission" date="2014-12" db="EMBL/GenBank/DDBJ databases">
        <title>Comparative genomics of the lactic acid bacteria isolated from the honey bee gut.</title>
        <authorList>
            <person name="Ellegaard K.M."/>
            <person name="Tamarit D."/>
            <person name="Javelind E."/>
            <person name="Olofsson T."/>
            <person name="Andersson S.G."/>
            <person name="Vasquez A."/>
        </authorList>
    </citation>
    <scope>NUCLEOTIDE SEQUENCE [LARGE SCALE GENOMIC DNA]</scope>
    <source>
        <strain evidence="2 3">Hon2</strain>
    </source>
</reference>
<dbReference type="STRING" id="1218508.JG29_16360"/>
<dbReference type="Pfam" id="PF13930">
    <property type="entry name" value="Endonuclea_NS_2"/>
    <property type="match status" value="1"/>
</dbReference>
<dbReference type="EMBL" id="JXBZ01000015">
    <property type="protein sequence ID" value="KJY48118.1"/>
    <property type="molecule type" value="Genomic_DNA"/>
</dbReference>
<feature type="domain" description="Type VII secretion system protein EssD-like" evidence="1">
    <location>
        <begin position="181"/>
        <end position="264"/>
    </location>
</feature>
<evidence type="ECO:0000313" key="2">
    <source>
        <dbReference type="EMBL" id="KJY48118.1"/>
    </source>
</evidence>
<dbReference type="PATRIC" id="fig|1218508.4.peg.1682"/>
<dbReference type="Gene3D" id="3.40.570.10">
    <property type="entry name" value="Extracellular Endonuclease, subunit A"/>
    <property type="match status" value="1"/>
</dbReference>
<evidence type="ECO:0000313" key="3">
    <source>
        <dbReference type="Proteomes" id="UP000033695"/>
    </source>
</evidence>
<dbReference type="Proteomes" id="UP000033695">
    <property type="component" value="Unassembled WGS sequence"/>
</dbReference>
<dbReference type="HOGENOM" id="CLU_054350_4_0_9"/>
<comment type="caution">
    <text evidence="2">The sequence shown here is derived from an EMBL/GenBank/DDBJ whole genome shotgun (WGS) entry which is preliminary data.</text>
</comment>
<protein>
    <submittedName>
        <fullName evidence="2">Endonuclease</fullName>
    </submittedName>
</protein>
<keyword evidence="2" id="KW-0378">Hydrolase</keyword>
<accession>A0A0F4KPZ1</accession>
<dbReference type="GO" id="GO:0004519">
    <property type="term" value="F:endonuclease activity"/>
    <property type="evidence" value="ECO:0007669"/>
    <property type="project" value="UniProtKB-KW"/>
</dbReference>
<organism evidence="2 3">
    <name type="scientific">Bombilactobacillus mellis</name>
    <dbReference type="NCBI Taxonomy" id="1218508"/>
    <lineage>
        <taxon>Bacteria</taxon>
        <taxon>Bacillati</taxon>
        <taxon>Bacillota</taxon>
        <taxon>Bacilli</taxon>
        <taxon>Lactobacillales</taxon>
        <taxon>Lactobacillaceae</taxon>
        <taxon>Bombilactobacillus</taxon>
    </lineage>
</organism>
<dbReference type="OrthoDB" id="9783680at2"/>
<keyword evidence="2" id="KW-0255">Endonuclease</keyword>
<dbReference type="AlphaFoldDB" id="A0A0F4KPZ1"/>
<proteinExistence type="predicted"/>
<dbReference type="PROSITE" id="PS51257">
    <property type="entry name" value="PROKAR_LIPOPROTEIN"/>
    <property type="match status" value="1"/>
</dbReference>
<dbReference type="RefSeq" id="WP_052696357.1">
    <property type="nucleotide sequence ID" value="NZ_JBHTHW010000006.1"/>
</dbReference>
<sequence length="296" mass="33344">MHYHRFSKRTINFLIGAFLLLQILIITGCSNSLNGLSKGFFNQRTTQINSQTALINLKFLPAKYPENYVVINKNEPHFDKSVTAQINVQTNQIENYLQQPVNNQIVNYQGLDNLGRTQAVGSFIRFKDVLKRNSTITPRPAIPEASRIAGEFSDGAFNSDLGKWMGTHSNNRIVTINGYHGYVFNKSHLLAWSLGGSMNSNNLIWGTRAQNVGTNKSNNPGGMAYPETQVRNFLRTNPNEVVYYSASPLYVEQELVPRGVQVQAISLRDPQKFHLNIWVFNAEAGVKLNYQTGNFI</sequence>
<keyword evidence="3" id="KW-1185">Reference proteome</keyword>
<dbReference type="InterPro" id="IPR044929">
    <property type="entry name" value="DNA/RNA_non-sp_Endonuclease_sf"/>
</dbReference>
<gene>
    <name evidence="2" type="ORF">JG29_16360</name>
</gene>
<name>A0A0F4KPZ1_9LACO</name>
<evidence type="ECO:0000259" key="1">
    <source>
        <dbReference type="Pfam" id="PF13930"/>
    </source>
</evidence>
<dbReference type="InterPro" id="IPR044927">
    <property type="entry name" value="Endonuclea_NS_2"/>
</dbReference>
<keyword evidence="2" id="KW-0540">Nuclease</keyword>